<accession>A0A5N6W5Z4</accession>
<feature type="transmembrane region" description="Helical" evidence="1">
    <location>
        <begin position="32"/>
        <end position="49"/>
    </location>
</feature>
<name>A0A5N6W5Z4_9EURO</name>
<keyword evidence="1" id="KW-0812">Transmembrane</keyword>
<keyword evidence="3" id="KW-1185">Reference proteome</keyword>
<evidence type="ECO:0000256" key="1">
    <source>
        <dbReference type="SAM" id="Phobius"/>
    </source>
</evidence>
<sequence>MLSSAELQKESSSPTSLIHANATLSDVPFPRLGLHLVATSISMTVILILHRGFSFRFLWFNLSLVPE</sequence>
<dbReference type="Proteomes" id="UP000325433">
    <property type="component" value="Unassembled WGS sequence"/>
</dbReference>
<evidence type="ECO:0000313" key="2">
    <source>
        <dbReference type="EMBL" id="KAE8316254.1"/>
    </source>
</evidence>
<keyword evidence="1" id="KW-1133">Transmembrane helix</keyword>
<protein>
    <submittedName>
        <fullName evidence="2">Uncharacterized protein</fullName>
    </submittedName>
</protein>
<keyword evidence="1" id="KW-0472">Membrane</keyword>
<gene>
    <name evidence="2" type="ORF">BDV41DRAFT_528604</name>
</gene>
<evidence type="ECO:0000313" key="3">
    <source>
        <dbReference type="Proteomes" id="UP000325433"/>
    </source>
</evidence>
<reference evidence="3" key="1">
    <citation type="submission" date="2019-04" db="EMBL/GenBank/DDBJ databases">
        <title>Friends and foes A comparative genomics studyof 23 Aspergillus species from section Flavi.</title>
        <authorList>
            <consortium name="DOE Joint Genome Institute"/>
            <person name="Kjaerbolling I."/>
            <person name="Vesth T."/>
            <person name="Frisvad J.C."/>
            <person name="Nybo J.L."/>
            <person name="Theobald S."/>
            <person name="Kildgaard S."/>
            <person name="Isbrandt T."/>
            <person name="Kuo A."/>
            <person name="Sato A."/>
            <person name="Lyhne E.K."/>
            <person name="Kogle M.E."/>
            <person name="Wiebenga A."/>
            <person name="Kun R.S."/>
            <person name="Lubbers R.J."/>
            <person name="Makela M.R."/>
            <person name="Barry K."/>
            <person name="Chovatia M."/>
            <person name="Clum A."/>
            <person name="Daum C."/>
            <person name="Haridas S."/>
            <person name="He G."/>
            <person name="LaButti K."/>
            <person name="Lipzen A."/>
            <person name="Mondo S."/>
            <person name="Riley R."/>
            <person name="Salamov A."/>
            <person name="Simmons B.A."/>
            <person name="Magnuson J.K."/>
            <person name="Henrissat B."/>
            <person name="Mortensen U.H."/>
            <person name="Larsen T.O."/>
            <person name="Devries R.P."/>
            <person name="Grigoriev I.V."/>
            <person name="Machida M."/>
            <person name="Baker S.E."/>
            <person name="Andersen M.R."/>
        </authorList>
    </citation>
    <scope>NUCLEOTIDE SEQUENCE [LARGE SCALE GENOMIC DNA]</scope>
    <source>
        <strain evidence="3">CBS 130015</strain>
    </source>
</reference>
<dbReference type="AlphaFoldDB" id="A0A5N6W5Z4"/>
<dbReference type="EMBL" id="ML738307">
    <property type="protein sequence ID" value="KAE8316254.1"/>
    <property type="molecule type" value="Genomic_DNA"/>
</dbReference>
<proteinExistence type="predicted"/>
<organism evidence="2 3">
    <name type="scientific">Aspergillus transmontanensis</name>
    <dbReference type="NCBI Taxonomy" id="1034304"/>
    <lineage>
        <taxon>Eukaryota</taxon>
        <taxon>Fungi</taxon>
        <taxon>Dikarya</taxon>
        <taxon>Ascomycota</taxon>
        <taxon>Pezizomycotina</taxon>
        <taxon>Eurotiomycetes</taxon>
        <taxon>Eurotiomycetidae</taxon>
        <taxon>Eurotiales</taxon>
        <taxon>Aspergillaceae</taxon>
        <taxon>Aspergillus</taxon>
        <taxon>Aspergillus subgen. Circumdati</taxon>
    </lineage>
</organism>